<dbReference type="Proteomes" id="UP001611415">
    <property type="component" value="Unassembled WGS sequence"/>
</dbReference>
<evidence type="ECO:0000256" key="4">
    <source>
        <dbReference type="ARBA" id="ARBA00022827"/>
    </source>
</evidence>
<gene>
    <name evidence="8" type="ORF">ACH49W_29350</name>
</gene>
<dbReference type="RefSeq" id="WP_357402018.1">
    <property type="nucleotide sequence ID" value="NZ_JBEYCD010000003.1"/>
</dbReference>
<dbReference type="SUPFAM" id="SSF47203">
    <property type="entry name" value="Acyl-CoA dehydrogenase C-terminal domain-like"/>
    <property type="match status" value="1"/>
</dbReference>
<comment type="cofactor">
    <cofactor evidence="1">
        <name>FAD</name>
        <dbReference type="ChEBI" id="CHEBI:57692"/>
    </cofactor>
</comment>
<dbReference type="Gene3D" id="1.20.140.10">
    <property type="entry name" value="Butyryl-CoA Dehydrogenase, subunit A, domain 3"/>
    <property type="match status" value="1"/>
</dbReference>
<reference evidence="8 9" key="1">
    <citation type="submission" date="2024-10" db="EMBL/GenBank/DDBJ databases">
        <title>The Natural Products Discovery Center: Release of the First 8490 Sequenced Strains for Exploring Actinobacteria Biosynthetic Diversity.</title>
        <authorList>
            <person name="Kalkreuter E."/>
            <person name="Kautsar S.A."/>
            <person name="Yang D."/>
            <person name="Bader C.D."/>
            <person name="Teijaro C.N."/>
            <person name="Fluegel L."/>
            <person name="Davis C.M."/>
            <person name="Simpson J.R."/>
            <person name="Lauterbach L."/>
            <person name="Steele A.D."/>
            <person name="Gui C."/>
            <person name="Meng S."/>
            <person name="Li G."/>
            <person name="Viehrig K."/>
            <person name="Ye F."/>
            <person name="Su P."/>
            <person name="Kiefer A.F."/>
            <person name="Nichols A."/>
            <person name="Cepeda A.J."/>
            <person name="Yan W."/>
            <person name="Fan B."/>
            <person name="Jiang Y."/>
            <person name="Adhikari A."/>
            <person name="Zheng C.-J."/>
            <person name="Schuster L."/>
            <person name="Cowan T.M."/>
            <person name="Smanski M.J."/>
            <person name="Chevrette M.G."/>
            <person name="De Carvalho L.P.S."/>
            <person name="Shen B."/>
        </authorList>
    </citation>
    <scope>NUCLEOTIDE SEQUENCE [LARGE SCALE GENOMIC DNA]</scope>
    <source>
        <strain evidence="8 9">NPDC019275</strain>
    </source>
</reference>
<sequence length="369" mass="37885">MSDDILLLDTDTEASLRDAVRDLLAAHCDPAAVARAYEGDRALTPGLWKSLSRDLGLAGLLVPEDRGGVGGSARDAAVVLEELGRFVAPVPFLTNSVIAATILLAGDSDLIGQLGEGERTVALLAPFTAASATDVPTFAKDPDGRLTGRVTSVAGVLDADVLLAAVQTGAGTEIHAIPVTAAAVAPVVSLDMTRRLADVTLESVPGQVVVDAESGIDALRAGLDAGAALLASEQVGVASWCLETTVAYLKVRRQFGRVVGGFQALKHRLADLYVDIETASAAARYAAGALAAGDPDAAVATAVAAAYCADVAVVAAEEAVQLHGGIGMTWEYPAHLYLKRAKADQIGLGSPGRHRSVLAELIDLRLGED</sequence>
<dbReference type="InterPro" id="IPR036250">
    <property type="entry name" value="AcylCo_DH-like_C"/>
</dbReference>
<keyword evidence="5 8" id="KW-0560">Oxidoreductase</keyword>
<dbReference type="PANTHER" id="PTHR43884:SF20">
    <property type="entry name" value="ACYL-COA DEHYDROGENASE FADE28"/>
    <property type="match status" value="1"/>
</dbReference>
<proteinExistence type="inferred from homology"/>
<dbReference type="Pfam" id="PF02771">
    <property type="entry name" value="Acyl-CoA_dh_N"/>
    <property type="match status" value="1"/>
</dbReference>
<keyword evidence="9" id="KW-1185">Reference proteome</keyword>
<evidence type="ECO:0000313" key="8">
    <source>
        <dbReference type="EMBL" id="MFI2477501.1"/>
    </source>
</evidence>
<dbReference type="InterPro" id="IPR009100">
    <property type="entry name" value="AcylCoA_DH/oxidase_NM_dom_sf"/>
</dbReference>
<feature type="domain" description="Acyl-CoA dehydrogenase/oxidase C-terminal" evidence="6">
    <location>
        <begin position="214"/>
        <end position="360"/>
    </location>
</feature>
<comment type="similarity">
    <text evidence="2">Belongs to the acyl-CoA dehydrogenase family.</text>
</comment>
<dbReference type="EC" id="1.-.-.-" evidence="8"/>
<evidence type="ECO:0000256" key="3">
    <source>
        <dbReference type="ARBA" id="ARBA00022630"/>
    </source>
</evidence>
<feature type="domain" description="Acyl-CoA dehydrogenase/oxidase N-terminal" evidence="7">
    <location>
        <begin position="10"/>
        <end position="107"/>
    </location>
</feature>
<keyword evidence="4" id="KW-0274">FAD</keyword>
<dbReference type="InterPro" id="IPR037069">
    <property type="entry name" value="AcylCoA_DH/ox_N_sf"/>
</dbReference>
<accession>A0ABW7X8P4</accession>
<organism evidence="8 9">
    <name type="scientific">Nocardia xishanensis</name>
    <dbReference type="NCBI Taxonomy" id="238964"/>
    <lineage>
        <taxon>Bacteria</taxon>
        <taxon>Bacillati</taxon>
        <taxon>Actinomycetota</taxon>
        <taxon>Actinomycetes</taxon>
        <taxon>Mycobacteriales</taxon>
        <taxon>Nocardiaceae</taxon>
        <taxon>Nocardia</taxon>
    </lineage>
</organism>
<dbReference type="Gene3D" id="1.10.540.10">
    <property type="entry name" value="Acyl-CoA dehydrogenase/oxidase, N-terminal domain"/>
    <property type="match status" value="1"/>
</dbReference>
<evidence type="ECO:0000259" key="7">
    <source>
        <dbReference type="Pfam" id="PF02771"/>
    </source>
</evidence>
<evidence type="ECO:0000256" key="1">
    <source>
        <dbReference type="ARBA" id="ARBA00001974"/>
    </source>
</evidence>
<dbReference type="GO" id="GO:0016491">
    <property type="term" value="F:oxidoreductase activity"/>
    <property type="evidence" value="ECO:0007669"/>
    <property type="project" value="UniProtKB-KW"/>
</dbReference>
<dbReference type="InterPro" id="IPR009075">
    <property type="entry name" value="AcylCo_DH/oxidase_C"/>
</dbReference>
<dbReference type="PANTHER" id="PTHR43884">
    <property type="entry name" value="ACYL-COA DEHYDROGENASE"/>
    <property type="match status" value="1"/>
</dbReference>
<dbReference type="Pfam" id="PF00441">
    <property type="entry name" value="Acyl-CoA_dh_1"/>
    <property type="match status" value="1"/>
</dbReference>
<evidence type="ECO:0000259" key="6">
    <source>
        <dbReference type="Pfam" id="PF00441"/>
    </source>
</evidence>
<evidence type="ECO:0000256" key="2">
    <source>
        <dbReference type="ARBA" id="ARBA00009347"/>
    </source>
</evidence>
<keyword evidence="3" id="KW-0285">Flavoprotein</keyword>
<comment type="caution">
    <text evidence="8">The sequence shown here is derived from an EMBL/GenBank/DDBJ whole genome shotgun (WGS) entry which is preliminary data.</text>
</comment>
<dbReference type="SUPFAM" id="SSF56645">
    <property type="entry name" value="Acyl-CoA dehydrogenase NM domain-like"/>
    <property type="match status" value="1"/>
</dbReference>
<dbReference type="InterPro" id="IPR013786">
    <property type="entry name" value="AcylCoA_DH/ox_N"/>
</dbReference>
<dbReference type="EMBL" id="JBIRYO010000025">
    <property type="protein sequence ID" value="MFI2477501.1"/>
    <property type="molecule type" value="Genomic_DNA"/>
</dbReference>
<protein>
    <submittedName>
        <fullName evidence="8">Acyl-CoA dehydrogenase family protein</fullName>
        <ecNumber evidence="8">1.-.-.-</ecNumber>
    </submittedName>
</protein>
<name>A0ABW7X8P4_9NOCA</name>
<evidence type="ECO:0000256" key="5">
    <source>
        <dbReference type="ARBA" id="ARBA00023002"/>
    </source>
</evidence>
<evidence type="ECO:0000313" key="9">
    <source>
        <dbReference type="Proteomes" id="UP001611415"/>
    </source>
</evidence>